<proteinExistence type="predicted"/>
<keyword evidence="2" id="KW-1185">Reference proteome</keyword>
<dbReference type="VEuPathDB" id="AmoebaDB:EIN_338990"/>
<feature type="non-terminal residue" evidence="1">
    <location>
        <position position="34"/>
    </location>
</feature>
<protein>
    <submittedName>
        <fullName evidence="1">Uncharacterized protein</fullName>
    </submittedName>
</protein>
<dbReference type="EMBL" id="KB206501">
    <property type="protein sequence ID" value="ELP90248.1"/>
    <property type="molecule type" value="Genomic_DNA"/>
</dbReference>
<evidence type="ECO:0000313" key="2">
    <source>
        <dbReference type="Proteomes" id="UP000014680"/>
    </source>
</evidence>
<dbReference type="AlphaFoldDB" id="A0A0A1UD55"/>
<dbReference type="Proteomes" id="UP000014680">
    <property type="component" value="Unassembled WGS sequence"/>
</dbReference>
<dbReference type="GeneID" id="14889233"/>
<dbReference type="KEGG" id="eiv:EIN_338990"/>
<reference evidence="1 2" key="1">
    <citation type="submission" date="2012-10" db="EMBL/GenBank/DDBJ databases">
        <authorList>
            <person name="Zafar N."/>
            <person name="Inman J."/>
            <person name="Hall N."/>
            <person name="Lorenzi H."/>
            <person name="Caler E."/>
        </authorList>
    </citation>
    <scope>NUCLEOTIDE SEQUENCE [LARGE SCALE GENOMIC DNA]</scope>
    <source>
        <strain evidence="1 2">IP1</strain>
    </source>
</reference>
<sequence length="34" mass="4029">MFIIVIVFRTSGSILHNELVFLKSYFSCKHTRQI</sequence>
<dbReference type="RefSeq" id="XP_004257019.1">
    <property type="nucleotide sequence ID" value="XM_004256971.1"/>
</dbReference>
<name>A0A0A1UD55_ENTIV</name>
<organism evidence="1 2">
    <name type="scientific">Entamoeba invadens IP1</name>
    <dbReference type="NCBI Taxonomy" id="370355"/>
    <lineage>
        <taxon>Eukaryota</taxon>
        <taxon>Amoebozoa</taxon>
        <taxon>Evosea</taxon>
        <taxon>Archamoebae</taxon>
        <taxon>Mastigamoebida</taxon>
        <taxon>Entamoebidae</taxon>
        <taxon>Entamoeba</taxon>
    </lineage>
</organism>
<gene>
    <name evidence="1" type="ORF">EIN_338990</name>
</gene>
<feature type="non-terminal residue" evidence="1">
    <location>
        <position position="1"/>
    </location>
</feature>
<accession>A0A0A1UD55</accession>
<evidence type="ECO:0000313" key="1">
    <source>
        <dbReference type="EMBL" id="ELP90248.1"/>
    </source>
</evidence>